<evidence type="ECO:0000313" key="1">
    <source>
        <dbReference type="EMBL" id="KAJ1934240.1"/>
    </source>
</evidence>
<evidence type="ECO:0000313" key="2">
    <source>
        <dbReference type="Proteomes" id="UP001150603"/>
    </source>
</evidence>
<keyword evidence="2" id="KW-1185">Reference proteome</keyword>
<gene>
    <name evidence="1" type="ORF">FBU59_005763</name>
</gene>
<organism evidence="1 2">
    <name type="scientific">Linderina macrospora</name>
    <dbReference type="NCBI Taxonomy" id="4868"/>
    <lineage>
        <taxon>Eukaryota</taxon>
        <taxon>Fungi</taxon>
        <taxon>Fungi incertae sedis</taxon>
        <taxon>Zoopagomycota</taxon>
        <taxon>Kickxellomycotina</taxon>
        <taxon>Kickxellomycetes</taxon>
        <taxon>Kickxellales</taxon>
        <taxon>Kickxellaceae</taxon>
        <taxon>Linderina</taxon>
    </lineage>
</organism>
<sequence>MARGKKSSPAQDVQSTKNYHCMDIGAVQQELNVNIENGLSTSEAEKRLAEYGTNEMRGGGRPSALKILFRQLANIMTLILTAAVVVAFVTKDWIEAAVVIAIIILNTAIGFFQEFKAEKTMDSLRKMSSPTSRVLRNGHQVVVPTIDLVPGDVLYLETGDVVGADCRLYEVFNFETDEALLTGEALPIPKEVASFSDPELPLGDRINLSFASTMVTKGRAKAVVYATGMSSEVGKIAKKLMENDKPKKTPLQRGLDKMAWVLLGVAIVSVLIVFGVNKFKVTNEVLLYAIGLAIATIPEGLVAIVTLTMALGVHTLAKKRALVRQLVALESLGSVTNICSDKTGTLTQSKMVM</sequence>
<proteinExistence type="predicted"/>
<dbReference type="Proteomes" id="UP001150603">
    <property type="component" value="Unassembled WGS sequence"/>
</dbReference>
<accession>A0ACC1J1V6</accession>
<dbReference type="EMBL" id="JANBPW010004730">
    <property type="protein sequence ID" value="KAJ1934240.1"/>
    <property type="molecule type" value="Genomic_DNA"/>
</dbReference>
<comment type="caution">
    <text evidence="1">The sequence shown here is derived from an EMBL/GenBank/DDBJ whole genome shotgun (WGS) entry which is preliminary data.</text>
</comment>
<reference evidence="1" key="1">
    <citation type="submission" date="2022-07" db="EMBL/GenBank/DDBJ databases">
        <title>Phylogenomic reconstructions and comparative analyses of Kickxellomycotina fungi.</title>
        <authorList>
            <person name="Reynolds N.K."/>
            <person name="Stajich J.E."/>
            <person name="Barry K."/>
            <person name="Grigoriev I.V."/>
            <person name="Crous P."/>
            <person name="Smith M.E."/>
        </authorList>
    </citation>
    <scope>NUCLEOTIDE SEQUENCE</scope>
    <source>
        <strain evidence="1">NRRL 5244</strain>
    </source>
</reference>
<feature type="non-terminal residue" evidence="1">
    <location>
        <position position="353"/>
    </location>
</feature>
<protein>
    <submittedName>
        <fullName evidence="1">Uncharacterized protein</fullName>
    </submittedName>
</protein>
<name>A0ACC1J1V6_9FUNG</name>